<accession>A0A381XBB0</accession>
<dbReference type="EMBL" id="UINC01014496">
    <property type="protein sequence ID" value="SVA61791.1"/>
    <property type="molecule type" value="Genomic_DNA"/>
</dbReference>
<protein>
    <submittedName>
        <fullName evidence="1">Uncharacterized protein</fullName>
    </submittedName>
</protein>
<organism evidence="1">
    <name type="scientific">marine metagenome</name>
    <dbReference type="NCBI Taxonomy" id="408172"/>
    <lineage>
        <taxon>unclassified sequences</taxon>
        <taxon>metagenomes</taxon>
        <taxon>ecological metagenomes</taxon>
    </lineage>
</organism>
<proteinExistence type="predicted"/>
<evidence type="ECO:0000313" key="1">
    <source>
        <dbReference type="EMBL" id="SVA61791.1"/>
    </source>
</evidence>
<gene>
    <name evidence="1" type="ORF">METZ01_LOCUS114645</name>
</gene>
<name>A0A381XBB0_9ZZZZ</name>
<dbReference type="AlphaFoldDB" id="A0A381XBB0"/>
<reference evidence="1" key="1">
    <citation type="submission" date="2018-05" db="EMBL/GenBank/DDBJ databases">
        <authorList>
            <person name="Lanie J.A."/>
            <person name="Ng W.-L."/>
            <person name="Kazmierczak K.M."/>
            <person name="Andrzejewski T.M."/>
            <person name="Davidsen T.M."/>
            <person name="Wayne K.J."/>
            <person name="Tettelin H."/>
            <person name="Glass J.I."/>
            <person name="Rusch D."/>
            <person name="Podicherti R."/>
            <person name="Tsui H.-C.T."/>
            <person name="Winkler M.E."/>
        </authorList>
    </citation>
    <scope>NUCLEOTIDE SEQUENCE</scope>
</reference>
<sequence>MGSLQVFLEVDLCSHQILVAHRVNNHSYSAPSNNRIILRDVVVERKPIRKAATAASRDEYPELEFIVLFALDEFGYFVSSAS</sequence>